<dbReference type="Proteomes" id="UP000193484">
    <property type="component" value="Unassembled WGS sequence"/>
</dbReference>
<keyword evidence="2" id="KW-1185">Reference proteome</keyword>
<dbReference type="STRING" id="1793.AWC04_17070"/>
<dbReference type="EMBL" id="LQOJ01000053">
    <property type="protein sequence ID" value="ORU99388.1"/>
    <property type="molecule type" value="Genomic_DNA"/>
</dbReference>
<evidence type="ECO:0000313" key="2">
    <source>
        <dbReference type="Proteomes" id="UP000193484"/>
    </source>
</evidence>
<sequence>MTALALLTGCSGNEPLATPRTIEPGRAADSPATVVTPAGQIRPMQGTAQSAIFDPGTRSLVVLAGGPTPALRLFGEQPAARTVALPGGDASVTALAGDGPGRALLAARGGYFTVDLTAGSATRVDVQGRPDAEFTAIVRRADGALVLGAADGTVVVLDGPSAVAHSSKIFARVDMLAVHDDTVLVLDRGQTLVTELKSDGGQDQALRAGEGATMMVADPVGRVLVTDSRGNELLAFGVDPLIMRQRYPVHSVPYGLAGSATLTWVSTTANNQIVGYDLSTGIPVEKVRHPSVRQPDLLAYDDGTDTLYAVSTRGDGVQVIPNASGRQ</sequence>
<accession>A0A1X1R539</accession>
<dbReference type="SUPFAM" id="SSF63829">
    <property type="entry name" value="Calcium-dependent phosphotriesterase"/>
    <property type="match status" value="1"/>
</dbReference>
<dbReference type="AlphaFoldDB" id="A0A1X1R539"/>
<gene>
    <name evidence="1" type="ORF">AWC04_17070</name>
</gene>
<organism evidence="1 2">
    <name type="scientific">Mycolicibacterium fallax</name>
    <name type="common">Mycobacterium fallax</name>
    <dbReference type="NCBI Taxonomy" id="1793"/>
    <lineage>
        <taxon>Bacteria</taxon>
        <taxon>Bacillati</taxon>
        <taxon>Actinomycetota</taxon>
        <taxon>Actinomycetes</taxon>
        <taxon>Mycobacteriales</taxon>
        <taxon>Mycobacteriaceae</taxon>
        <taxon>Mycolicibacterium</taxon>
    </lineage>
</organism>
<comment type="caution">
    <text evidence="1">The sequence shown here is derived from an EMBL/GenBank/DDBJ whole genome shotgun (WGS) entry which is preliminary data.</text>
</comment>
<protein>
    <submittedName>
        <fullName evidence="1">Uncharacterized protein</fullName>
    </submittedName>
</protein>
<evidence type="ECO:0000313" key="1">
    <source>
        <dbReference type="EMBL" id="ORU99388.1"/>
    </source>
</evidence>
<dbReference type="OrthoDB" id="4446106at2"/>
<name>A0A1X1R539_MYCFA</name>
<proteinExistence type="predicted"/>
<reference evidence="1 2" key="1">
    <citation type="submission" date="2016-01" db="EMBL/GenBank/DDBJ databases">
        <title>The new phylogeny of the genus Mycobacterium.</title>
        <authorList>
            <person name="Tarcisio F."/>
            <person name="Conor M."/>
            <person name="Antonella G."/>
            <person name="Elisabetta G."/>
            <person name="Giulia F.S."/>
            <person name="Sara T."/>
            <person name="Anna F."/>
            <person name="Clotilde B."/>
            <person name="Roberto B."/>
            <person name="Veronica D.S."/>
            <person name="Fabio R."/>
            <person name="Monica P."/>
            <person name="Olivier J."/>
            <person name="Enrico T."/>
            <person name="Nicola S."/>
        </authorList>
    </citation>
    <scope>NUCLEOTIDE SEQUENCE [LARGE SCALE GENOMIC DNA]</scope>
    <source>
        <strain evidence="1 2">DSM 44179</strain>
    </source>
</reference>